<dbReference type="PANTHER" id="PTHR18964">
    <property type="entry name" value="ROK (REPRESSOR, ORF, KINASE) FAMILY"/>
    <property type="match status" value="1"/>
</dbReference>
<evidence type="ECO:0008006" key="4">
    <source>
        <dbReference type="Google" id="ProtNLM"/>
    </source>
</evidence>
<comment type="similarity">
    <text evidence="1">Belongs to the ROK (NagC/XylR) family.</text>
</comment>
<name>A0A1Q5PPU7_9ACTO</name>
<dbReference type="OrthoDB" id="3225083at2"/>
<evidence type="ECO:0000256" key="1">
    <source>
        <dbReference type="ARBA" id="ARBA00006479"/>
    </source>
</evidence>
<dbReference type="InterPro" id="IPR036390">
    <property type="entry name" value="WH_DNA-bd_sf"/>
</dbReference>
<dbReference type="EMBL" id="MQSV01000001">
    <property type="protein sequence ID" value="OKL49557.1"/>
    <property type="molecule type" value="Genomic_DNA"/>
</dbReference>
<dbReference type="InterPro" id="IPR043129">
    <property type="entry name" value="ATPase_NBD"/>
</dbReference>
<dbReference type="SUPFAM" id="SSF46785">
    <property type="entry name" value="Winged helix' DNA-binding domain"/>
    <property type="match status" value="1"/>
</dbReference>
<dbReference type="PANTHER" id="PTHR18964:SF149">
    <property type="entry name" value="BIFUNCTIONAL UDP-N-ACETYLGLUCOSAMINE 2-EPIMERASE_N-ACETYLMANNOSAMINE KINASE"/>
    <property type="match status" value="1"/>
</dbReference>
<gene>
    <name evidence="2" type="ORF">BSR29_00955</name>
</gene>
<dbReference type="Gene3D" id="3.30.420.40">
    <property type="match status" value="2"/>
</dbReference>
<dbReference type="SUPFAM" id="SSF53067">
    <property type="entry name" value="Actin-like ATPase domain"/>
    <property type="match status" value="1"/>
</dbReference>
<sequence>MTRKQELREYFAKSTNPAIVFSKILAGHHSRVSIAKASGLDRASVTRCVAGLADLGLVTESDLTQKGGLGRPRRSLELLNEENWIVAIHIGYHTVAVGAVGIGGVVLNRTVKKHDRSVASVLQVCLAGIQFHTRQQNCPPLGISVTVGGRVSTQSQIILSMPEFGWQDVDLRTPLKEATGLPVVLSPTALAHAQANLLYGLVGSDDTFGHLYIGSIVEYALIQKGESWSGSGIASGILENLPVKTLSGSYGTVRELVSDEGVTALAQQRGLLPKSADFEDLLMLTGEDARLPKPSAQVAGLQEILDWRAQNVATLIQQLNEVVPVPKVVLSASIIRQPEGMEVVQKTIGEYWRDSQPPQILSGGELSRGGMLAPTAAFLAKLIG</sequence>
<protein>
    <recommendedName>
        <fullName evidence="4">ROK family transcriptional regulator</fullName>
    </recommendedName>
</protein>
<dbReference type="STRING" id="1921764.BSR28_01565"/>
<dbReference type="Proteomes" id="UP000186785">
    <property type="component" value="Unassembled WGS sequence"/>
</dbReference>
<dbReference type="RefSeq" id="WP_073708448.1">
    <property type="nucleotide sequence ID" value="NZ_MQSV01000001.1"/>
</dbReference>
<dbReference type="AlphaFoldDB" id="A0A1Q5PPU7"/>
<evidence type="ECO:0000313" key="3">
    <source>
        <dbReference type="Proteomes" id="UP000186785"/>
    </source>
</evidence>
<keyword evidence="3" id="KW-1185">Reference proteome</keyword>
<proteinExistence type="inferred from homology"/>
<dbReference type="InterPro" id="IPR036388">
    <property type="entry name" value="WH-like_DNA-bd_sf"/>
</dbReference>
<reference evidence="2 3" key="1">
    <citation type="submission" date="2016-11" db="EMBL/GenBank/DDBJ databases">
        <title>Actinomyces gypaetusis sp. nov. isolated from the vulture Gypaetus barbatus in Qinghai Tibet Plateau China.</title>
        <authorList>
            <person name="Meng X."/>
        </authorList>
    </citation>
    <scope>NUCLEOTIDE SEQUENCE [LARGE SCALE GENOMIC DNA]</scope>
    <source>
        <strain evidence="2 3">VUL4_2</strain>
    </source>
</reference>
<accession>A0A1Q5PPU7</accession>
<comment type="caution">
    <text evidence="2">The sequence shown here is derived from an EMBL/GenBank/DDBJ whole genome shotgun (WGS) entry which is preliminary data.</text>
</comment>
<evidence type="ECO:0000313" key="2">
    <source>
        <dbReference type="EMBL" id="OKL49557.1"/>
    </source>
</evidence>
<dbReference type="InterPro" id="IPR000600">
    <property type="entry name" value="ROK"/>
</dbReference>
<dbReference type="Gene3D" id="1.10.10.10">
    <property type="entry name" value="Winged helix-like DNA-binding domain superfamily/Winged helix DNA-binding domain"/>
    <property type="match status" value="1"/>
</dbReference>
<organism evidence="2 3">
    <name type="scientific">Boudabousia liubingyangii</name>
    <dbReference type="NCBI Taxonomy" id="1921764"/>
    <lineage>
        <taxon>Bacteria</taxon>
        <taxon>Bacillati</taxon>
        <taxon>Actinomycetota</taxon>
        <taxon>Actinomycetes</taxon>
        <taxon>Actinomycetales</taxon>
        <taxon>Actinomycetaceae</taxon>
        <taxon>Boudabousia</taxon>
    </lineage>
</organism>
<dbReference type="Pfam" id="PF00480">
    <property type="entry name" value="ROK"/>
    <property type="match status" value="1"/>
</dbReference>